<evidence type="ECO:0000256" key="5">
    <source>
        <dbReference type="SAM" id="SignalP"/>
    </source>
</evidence>
<dbReference type="Pfam" id="PF00877">
    <property type="entry name" value="NLPC_P60"/>
    <property type="match status" value="1"/>
</dbReference>
<keyword evidence="4" id="KW-0788">Thiol protease</keyword>
<dbReference type="PANTHER" id="PTHR47359">
    <property type="entry name" value="PEPTIDOGLYCAN DL-ENDOPEPTIDASE CWLO"/>
    <property type="match status" value="1"/>
</dbReference>
<dbReference type="PANTHER" id="PTHR47359:SF3">
    <property type="entry name" value="NLP_P60 DOMAIN-CONTAINING PROTEIN-RELATED"/>
    <property type="match status" value="1"/>
</dbReference>
<dbReference type="SUPFAM" id="SSF54001">
    <property type="entry name" value="Cysteine proteinases"/>
    <property type="match status" value="1"/>
</dbReference>
<sequence length="244" mass="26768">MKKINKVFAQVSIAAALTASGVALTNTVKPELSLTSSVAAATFKVKINYVAGYGINIWNSYTHPHWTGKRAQHGTKWTVYQTAYDKKGRKWYRIGSKKWILAKYTKKVSTSTKTSTTSTSSQASSKLSAVVTLAKAQIGKKYVWGATGPNSFDCSGLTQYVYQKAAGINITRTTYTQVNQGKTVSLKSLQPGDLLFWGSKTAPYHVAIYIGNNQYVNAATPSQGVVKQTISTYYYPSIAKRIIY</sequence>
<dbReference type="EMBL" id="BMAY01000004">
    <property type="protein sequence ID" value="GFZ26799.1"/>
    <property type="molecule type" value="Genomic_DNA"/>
</dbReference>
<comment type="caution">
    <text evidence="7">The sequence shown here is derived from an EMBL/GenBank/DDBJ whole genome shotgun (WGS) entry which is preliminary data.</text>
</comment>
<keyword evidence="5" id="KW-0732">Signal</keyword>
<keyword evidence="3 7" id="KW-0378">Hydrolase</keyword>
<evidence type="ECO:0000256" key="2">
    <source>
        <dbReference type="ARBA" id="ARBA00022670"/>
    </source>
</evidence>
<organism evidence="7 8">
    <name type="scientific">Lactobacillus corticis</name>
    <dbReference type="NCBI Taxonomy" id="2201249"/>
    <lineage>
        <taxon>Bacteria</taxon>
        <taxon>Bacillati</taxon>
        <taxon>Bacillota</taxon>
        <taxon>Bacilli</taxon>
        <taxon>Lactobacillales</taxon>
        <taxon>Lactobacillaceae</taxon>
        <taxon>Lactobacillus</taxon>
    </lineage>
</organism>
<dbReference type="InterPro" id="IPR000064">
    <property type="entry name" value="NLP_P60_dom"/>
</dbReference>
<evidence type="ECO:0000313" key="7">
    <source>
        <dbReference type="EMBL" id="GFZ26799.1"/>
    </source>
</evidence>
<dbReference type="InterPro" id="IPR051794">
    <property type="entry name" value="PG_Endopeptidase_C40"/>
</dbReference>
<gene>
    <name evidence="7" type="ORF">LCB40_06790</name>
</gene>
<dbReference type="GO" id="GO:0008234">
    <property type="term" value="F:cysteine-type peptidase activity"/>
    <property type="evidence" value="ECO:0007669"/>
    <property type="project" value="UniProtKB-KW"/>
</dbReference>
<dbReference type="Gene3D" id="3.90.1720.10">
    <property type="entry name" value="endopeptidase domain like (from Nostoc punctiforme)"/>
    <property type="match status" value="1"/>
</dbReference>
<proteinExistence type="inferred from homology"/>
<dbReference type="Proteomes" id="UP000677218">
    <property type="component" value="Unassembled WGS sequence"/>
</dbReference>
<dbReference type="GO" id="GO:0006508">
    <property type="term" value="P:proteolysis"/>
    <property type="evidence" value="ECO:0007669"/>
    <property type="project" value="UniProtKB-KW"/>
</dbReference>
<dbReference type="RefSeq" id="WP_246487313.1">
    <property type="nucleotide sequence ID" value="NZ_BMAY01000004.1"/>
</dbReference>
<keyword evidence="8" id="KW-1185">Reference proteome</keyword>
<evidence type="ECO:0000256" key="1">
    <source>
        <dbReference type="ARBA" id="ARBA00007074"/>
    </source>
</evidence>
<feature type="domain" description="NlpC/P60" evidence="6">
    <location>
        <begin position="124"/>
        <end position="244"/>
    </location>
</feature>
<evidence type="ECO:0000313" key="8">
    <source>
        <dbReference type="Proteomes" id="UP000677218"/>
    </source>
</evidence>
<accession>A0A916QGZ9</accession>
<protein>
    <submittedName>
        <fullName evidence="7">Cell wall-associated hydrolase</fullName>
    </submittedName>
</protein>
<feature type="chain" id="PRO_5039039900" evidence="5">
    <location>
        <begin position="26"/>
        <end position="244"/>
    </location>
</feature>
<comment type="similarity">
    <text evidence="1">Belongs to the peptidase C40 family.</text>
</comment>
<keyword evidence="2" id="KW-0645">Protease</keyword>
<evidence type="ECO:0000259" key="6">
    <source>
        <dbReference type="PROSITE" id="PS51935"/>
    </source>
</evidence>
<dbReference type="PROSITE" id="PS51935">
    <property type="entry name" value="NLPC_P60"/>
    <property type="match status" value="1"/>
</dbReference>
<dbReference type="InterPro" id="IPR038765">
    <property type="entry name" value="Papain-like_cys_pep_sf"/>
</dbReference>
<feature type="signal peptide" evidence="5">
    <location>
        <begin position="1"/>
        <end position="25"/>
    </location>
</feature>
<evidence type="ECO:0000256" key="3">
    <source>
        <dbReference type="ARBA" id="ARBA00022801"/>
    </source>
</evidence>
<evidence type="ECO:0000256" key="4">
    <source>
        <dbReference type="ARBA" id="ARBA00022807"/>
    </source>
</evidence>
<reference evidence="7" key="1">
    <citation type="submission" date="2020-08" db="EMBL/GenBank/DDBJ databases">
        <title>Taxonomic study for Lactobacillus species isolated from hardwood bark.</title>
        <authorList>
            <person name="Tohno M."/>
            <person name="Tanizawa Y."/>
        </authorList>
    </citation>
    <scope>NUCLEOTIDE SEQUENCE</scope>
    <source>
        <strain evidence="7">B40</strain>
    </source>
</reference>
<dbReference type="AlphaFoldDB" id="A0A916QGZ9"/>
<name>A0A916QGZ9_9LACO</name>